<dbReference type="RefSeq" id="WP_015332351.1">
    <property type="nucleotide sequence ID" value="NC_020054.1"/>
</dbReference>
<dbReference type="STRING" id="1166018.FAES_3243"/>
<organism evidence="1 2">
    <name type="scientific">Fibrella aestuarina BUZ 2</name>
    <dbReference type="NCBI Taxonomy" id="1166018"/>
    <lineage>
        <taxon>Bacteria</taxon>
        <taxon>Pseudomonadati</taxon>
        <taxon>Bacteroidota</taxon>
        <taxon>Cytophagia</taxon>
        <taxon>Cytophagales</taxon>
        <taxon>Spirosomataceae</taxon>
        <taxon>Fibrella</taxon>
    </lineage>
</organism>
<protein>
    <submittedName>
        <fullName evidence="1">Uncharacterized protein</fullName>
    </submittedName>
</protein>
<evidence type="ECO:0000313" key="2">
    <source>
        <dbReference type="Proteomes" id="UP000011058"/>
    </source>
</evidence>
<dbReference type="KEGG" id="fae:FAES_3243"/>
<dbReference type="HOGENOM" id="CLU_993054_0_0_10"/>
<dbReference type="AlphaFoldDB" id="I0KAU9"/>
<keyword evidence="2" id="KW-1185">Reference proteome</keyword>
<evidence type="ECO:0000313" key="1">
    <source>
        <dbReference type="EMBL" id="CCH01252.1"/>
    </source>
</evidence>
<dbReference type="EMBL" id="HE796683">
    <property type="protein sequence ID" value="CCH01252.1"/>
    <property type="molecule type" value="Genomic_DNA"/>
</dbReference>
<dbReference type="OrthoDB" id="9872579at2"/>
<name>I0KAU9_9BACT</name>
<reference evidence="1 2" key="1">
    <citation type="journal article" date="2012" name="J. Bacteriol.">
        <title>Genome Sequence of Fibrella aestuarina BUZ 2T, a Filamentous Marine Bacterium.</title>
        <authorList>
            <person name="Filippini M."/>
            <person name="Qi W."/>
            <person name="Blom J."/>
            <person name="Goesmann A."/>
            <person name="Smits T.H."/>
            <person name="Bagheri H.C."/>
        </authorList>
    </citation>
    <scope>NUCLEOTIDE SEQUENCE [LARGE SCALE GENOMIC DNA]</scope>
    <source>
        <strain evidence="2">BUZ 2T</strain>
    </source>
</reference>
<dbReference type="Proteomes" id="UP000011058">
    <property type="component" value="Chromosome"/>
</dbReference>
<proteinExistence type="predicted"/>
<sequence length="280" mass="30892">MQQLQLDAKLDSINTLRLRDVTPTWSGQTNLTRYQLRLRYAGGVEMYWEKNASPMGELRGDGLVIHAADLAARAGMNSLAFKSGPLHVSLTAIGSLMTNRKPTHYTVFIPYATTSAMQLQVRQGEGARWQDVSPSSTGSGSMWVKLDNVEAPYTEWQLLLHGQRVDGGQVMAEIANETAVAVTSQEPIGYVETTLMLFANERRQWADLCLNTLAGPQEQSIVLPNQPRQPGPLGEPVGRLGYIGSLLRLLETTNCTQVADVQTATLLLTRIQHELLAWPH</sequence>
<accession>I0KAU9</accession>
<gene>
    <name evidence="1" type="ORF">FAES_3243</name>
</gene>